<organism evidence="2 3">
    <name type="scientific">Sordaria brevicollis</name>
    <dbReference type="NCBI Taxonomy" id="83679"/>
    <lineage>
        <taxon>Eukaryota</taxon>
        <taxon>Fungi</taxon>
        <taxon>Dikarya</taxon>
        <taxon>Ascomycota</taxon>
        <taxon>Pezizomycotina</taxon>
        <taxon>Sordariomycetes</taxon>
        <taxon>Sordariomycetidae</taxon>
        <taxon>Sordariales</taxon>
        <taxon>Sordariaceae</taxon>
        <taxon>Sordaria</taxon>
    </lineage>
</organism>
<feature type="compositionally biased region" description="Basic and acidic residues" evidence="1">
    <location>
        <begin position="122"/>
        <end position="134"/>
    </location>
</feature>
<evidence type="ECO:0000256" key="1">
    <source>
        <dbReference type="SAM" id="MobiDB-lite"/>
    </source>
</evidence>
<dbReference type="Proteomes" id="UP001281003">
    <property type="component" value="Unassembled WGS sequence"/>
</dbReference>
<feature type="region of interest" description="Disordered" evidence="1">
    <location>
        <begin position="115"/>
        <end position="196"/>
    </location>
</feature>
<accession>A0AAE0UCV9</accession>
<dbReference type="EMBL" id="JAUTDP010000006">
    <property type="protein sequence ID" value="KAK3398814.1"/>
    <property type="molecule type" value="Genomic_DNA"/>
</dbReference>
<evidence type="ECO:0000313" key="3">
    <source>
        <dbReference type="Proteomes" id="UP001281003"/>
    </source>
</evidence>
<comment type="caution">
    <text evidence="2">The sequence shown here is derived from an EMBL/GenBank/DDBJ whole genome shotgun (WGS) entry which is preliminary data.</text>
</comment>
<protein>
    <submittedName>
        <fullName evidence="2">Uncharacterized protein</fullName>
    </submittedName>
</protein>
<keyword evidence="3" id="KW-1185">Reference proteome</keyword>
<evidence type="ECO:0000313" key="2">
    <source>
        <dbReference type="EMBL" id="KAK3398814.1"/>
    </source>
</evidence>
<reference evidence="2" key="2">
    <citation type="submission" date="2023-07" db="EMBL/GenBank/DDBJ databases">
        <authorList>
            <consortium name="Lawrence Berkeley National Laboratory"/>
            <person name="Haridas S."/>
            <person name="Hensen N."/>
            <person name="Bonometti L."/>
            <person name="Westerberg I."/>
            <person name="Brannstrom I.O."/>
            <person name="Guillou S."/>
            <person name="Cros-Aarteil S."/>
            <person name="Calhoun S."/>
            <person name="Kuo A."/>
            <person name="Mondo S."/>
            <person name="Pangilinan J."/>
            <person name="Riley R."/>
            <person name="LaButti K."/>
            <person name="Andreopoulos B."/>
            <person name="Lipzen A."/>
            <person name="Chen C."/>
            <person name="Yanf M."/>
            <person name="Daum C."/>
            <person name="Ng V."/>
            <person name="Clum A."/>
            <person name="Steindorff A."/>
            <person name="Ohm R."/>
            <person name="Martin F."/>
            <person name="Silar P."/>
            <person name="Natvig D."/>
            <person name="Lalanne C."/>
            <person name="Gautier V."/>
            <person name="Ament-velasquez S.L."/>
            <person name="Kruys A."/>
            <person name="Hutchinson M.I."/>
            <person name="Powell A.J."/>
            <person name="Barry K."/>
            <person name="Miller A.N."/>
            <person name="Grigoriev I.V."/>
            <person name="Debuchy R."/>
            <person name="Gladieux P."/>
            <person name="Thoren M.H."/>
            <person name="Johannesson H."/>
        </authorList>
    </citation>
    <scope>NUCLEOTIDE SEQUENCE</scope>
    <source>
        <strain evidence="2">FGSC 1904</strain>
    </source>
</reference>
<proteinExistence type="predicted"/>
<name>A0AAE0UCV9_SORBR</name>
<reference evidence="2" key="1">
    <citation type="journal article" date="2023" name="Mol. Phylogenet. Evol.">
        <title>Genome-scale phylogeny and comparative genomics of the fungal order Sordariales.</title>
        <authorList>
            <person name="Hensen N."/>
            <person name="Bonometti L."/>
            <person name="Westerberg I."/>
            <person name="Brannstrom I.O."/>
            <person name="Guillou S."/>
            <person name="Cros-Aarteil S."/>
            <person name="Calhoun S."/>
            <person name="Haridas S."/>
            <person name="Kuo A."/>
            <person name="Mondo S."/>
            <person name="Pangilinan J."/>
            <person name="Riley R."/>
            <person name="LaButti K."/>
            <person name="Andreopoulos B."/>
            <person name="Lipzen A."/>
            <person name="Chen C."/>
            <person name="Yan M."/>
            <person name="Daum C."/>
            <person name="Ng V."/>
            <person name="Clum A."/>
            <person name="Steindorff A."/>
            <person name="Ohm R.A."/>
            <person name="Martin F."/>
            <person name="Silar P."/>
            <person name="Natvig D.O."/>
            <person name="Lalanne C."/>
            <person name="Gautier V."/>
            <person name="Ament-Velasquez S.L."/>
            <person name="Kruys A."/>
            <person name="Hutchinson M.I."/>
            <person name="Powell A.J."/>
            <person name="Barry K."/>
            <person name="Miller A.N."/>
            <person name="Grigoriev I.V."/>
            <person name="Debuchy R."/>
            <person name="Gladieux P."/>
            <person name="Hiltunen Thoren M."/>
            <person name="Johannesson H."/>
        </authorList>
    </citation>
    <scope>NUCLEOTIDE SEQUENCE</scope>
    <source>
        <strain evidence="2">FGSC 1904</strain>
    </source>
</reference>
<sequence>MTNEEEQLEWAKDFWSQGVKRGSWREWWMVKVENEGKILWVVYGEVVKRVMGRAVMAAMVYEVLLRLGLFSQIGETVLSLIMGAVVVVISGSAAWFLSEFVEDDDEEEKGIIGLLDEEPDSLDNHGKQRQDIHGQRGLSDINEEDADDEDQPKPEHEPEQPSSPSSESSSEEEVDYEDRQYQYEGSDYVYEYESDY</sequence>
<feature type="non-terminal residue" evidence="2">
    <location>
        <position position="196"/>
    </location>
</feature>
<dbReference type="AlphaFoldDB" id="A0AAE0UCV9"/>
<feature type="compositionally biased region" description="Acidic residues" evidence="1">
    <location>
        <begin position="141"/>
        <end position="150"/>
    </location>
</feature>
<gene>
    <name evidence="2" type="ORF">B0T20DRAFT_353869</name>
</gene>